<evidence type="ECO:0000313" key="1">
    <source>
        <dbReference type="EMBL" id="CZT47474.1"/>
    </source>
</evidence>
<protein>
    <submittedName>
        <fullName evidence="1">Uncharacterized protein</fullName>
    </submittedName>
</protein>
<evidence type="ECO:0000313" key="2">
    <source>
        <dbReference type="Proteomes" id="UP000177625"/>
    </source>
</evidence>
<keyword evidence="2" id="KW-1185">Reference proteome</keyword>
<proteinExistence type="predicted"/>
<gene>
    <name evidence="1" type="ORF">RSE6_08037</name>
</gene>
<accession>A0A1E1MEH0</accession>
<dbReference type="Proteomes" id="UP000177625">
    <property type="component" value="Unassembled WGS sequence"/>
</dbReference>
<organism evidence="1 2">
    <name type="scientific">Rhynchosporium secalis</name>
    <name type="common">Barley scald fungus</name>
    <dbReference type="NCBI Taxonomy" id="38038"/>
    <lineage>
        <taxon>Eukaryota</taxon>
        <taxon>Fungi</taxon>
        <taxon>Dikarya</taxon>
        <taxon>Ascomycota</taxon>
        <taxon>Pezizomycotina</taxon>
        <taxon>Leotiomycetes</taxon>
        <taxon>Helotiales</taxon>
        <taxon>Ploettnerulaceae</taxon>
        <taxon>Rhynchosporium</taxon>
    </lineage>
</organism>
<sequence length="49" mass="5765">MYQFDHILMLSSSSACFNWQFDFAECLKNVHHSPYRKNGIGNCCNYSQK</sequence>
<dbReference type="AlphaFoldDB" id="A0A1E1MEH0"/>
<dbReference type="EMBL" id="FJVC01000287">
    <property type="protein sequence ID" value="CZT47474.1"/>
    <property type="molecule type" value="Genomic_DNA"/>
</dbReference>
<reference evidence="2" key="1">
    <citation type="submission" date="2016-03" db="EMBL/GenBank/DDBJ databases">
        <authorList>
            <person name="Guldener U."/>
        </authorList>
    </citation>
    <scope>NUCLEOTIDE SEQUENCE [LARGE SCALE GENOMIC DNA]</scope>
</reference>
<name>A0A1E1MEH0_RHYSE</name>